<evidence type="ECO:0000256" key="6">
    <source>
        <dbReference type="ARBA" id="ARBA00022989"/>
    </source>
</evidence>
<keyword evidence="2" id="KW-0328">Glycosyltransferase</keyword>
<evidence type="ECO:0000256" key="2">
    <source>
        <dbReference type="ARBA" id="ARBA00022676"/>
    </source>
</evidence>
<keyword evidence="3" id="KW-0808">Transferase</keyword>
<feature type="non-terminal residue" evidence="10">
    <location>
        <position position="256"/>
    </location>
</feature>
<feature type="transmembrane region" description="Helical" evidence="8">
    <location>
        <begin position="190"/>
        <end position="215"/>
    </location>
</feature>
<keyword evidence="5" id="KW-0448">Lipopolysaccharide biosynthesis</keyword>
<evidence type="ECO:0000259" key="9">
    <source>
        <dbReference type="Pfam" id="PF00535"/>
    </source>
</evidence>
<dbReference type="CDD" id="cd04187">
    <property type="entry name" value="DPM1_like_bac"/>
    <property type="match status" value="1"/>
</dbReference>
<gene>
    <name evidence="10" type="ORF">S03H2_54248</name>
</gene>
<proteinExistence type="predicted"/>
<feature type="non-terminal residue" evidence="10">
    <location>
        <position position="1"/>
    </location>
</feature>
<evidence type="ECO:0000256" key="3">
    <source>
        <dbReference type="ARBA" id="ARBA00022679"/>
    </source>
</evidence>
<evidence type="ECO:0000256" key="1">
    <source>
        <dbReference type="ARBA" id="ARBA00022475"/>
    </source>
</evidence>
<feature type="transmembrane region" description="Helical" evidence="8">
    <location>
        <begin position="224"/>
        <end position="244"/>
    </location>
</feature>
<dbReference type="AlphaFoldDB" id="X1J5X3"/>
<dbReference type="InterPro" id="IPR029044">
    <property type="entry name" value="Nucleotide-diphossugar_trans"/>
</dbReference>
<keyword evidence="4 8" id="KW-0812">Transmembrane</keyword>
<evidence type="ECO:0000256" key="7">
    <source>
        <dbReference type="ARBA" id="ARBA00023136"/>
    </source>
</evidence>
<keyword evidence="6 8" id="KW-1133">Transmembrane helix</keyword>
<dbReference type="GO" id="GO:0009103">
    <property type="term" value="P:lipopolysaccharide biosynthetic process"/>
    <property type="evidence" value="ECO:0007669"/>
    <property type="project" value="UniProtKB-KW"/>
</dbReference>
<keyword evidence="7 8" id="KW-0472">Membrane</keyword>
<dbReference type="Gene3D" id="3.90.550.10">
    <property type="entry name" value="Spore Coat Polysaccharide Biosynthesis Protein SpsA, Chain A"/>
    <property type="match status" value="1"/>
</dbReference>
<dbReference type="Pfam" id="PF00535">
    <property type="entry name" value="Glycos_transf_2"/>
    <property type="match status" value="1"/>
</dbReference>
<evidence type="ECO:0000256" key="4">
    <source>
        <dbReference type="ARBA" id="ARBA00022692"/>
    </source>
</evidence>
<evidence type="ECO:0000256" key="8">
    <source>
        <dbReference type="SAM" id="Phobius"/>
    </source>
</evidence>
<reference evidence="10" key="1">
    <citation type="journal article" date="2014" name="Front. Microbiol.">
        <title>High frequency of phylogenetically diverse reductive dehalogenase-homologous genes in deep subseafloor sedimentary metagenomes.</title>
        <authorList>
            <person name="Kawai M."/>
            <person name="Futagami T."/>
            <person name="Toyoda A."/>
            <person name="Takaki Y."/>
            <person name="Nishi S."/>
            <person name="Hori S."/>
            <person name="Arai W."/>
            <person name="Tsubouchi T."/>
            <person name="Morono Y."/>
            <person name="Uchiyama I."/>
            <person name="Ito T."/>
            <person name="Fujiyama A."/>
            <person name="Inagaki F."/>
            <person name="Takami H."/>
        </authorList>
    </citation>
    <scope>NUCLEOTIDE SEQUENCE</scope>
    <source>
        <strain evidence="10">Expedition CK06-06</strain>
    </source>
</reference>
<dbReference type="PANTHER" id="PTHR48090">
    <property type="entry name" value="UNDECAPRENYL-PHOSPHATE 4-DEOXY-4-FORMAMIDO-L-ARABINOSE TRANSFERASE-RELATED"/>
    <property type="match status" value="1"/>
</dbReference>
<dbReference type="SUPFAM" id="SSF53448">
    <property type="entry name" value="Nucleotide-diphospho-sugar transferases"/>
    <property type="match status" value="1"/>
</dbReference>
<organism evidence="10">
    <name type="scientific">marine sediment metagenome</name>
    <dbReference type="NCBI Taxonomy" id="412755"/>
    <lineage>
        <taxon>unclassified sequences</taxon>
        <taxon>metagenomes</taxon>
        <taxon>ecological metagenomes</taxon>
    </lineage>
</organism>
<keyword evidence="1" id="KW-1003">Cell membrane</keyword>
<feature type="domain" description="Glycosyltransferase 2-like" evidence="9">
    <location>
        <begin position="5"/>
        <end position="124"/>
    </location>
</feature>
<name>X1J5X3_9ZZZZ</name>
<sequence>DGTAAAIVQSERAFPGKVLGVYLARNYGQTTAMQAGFDRAQGPIVVSMDGDLQNDPADISLLLNTLERDDADVVSGWRRNRQDGAARMLVSKVANRLIGKVTGVPISDSGCSMRAYRREKLQQIRIYGEMHRFLPALLVEVGAKMIEVEVSHQPRKHGLSKYGFDRTFRVLLDLLLVKFMYKYLHRPLHFFGWLGFATMIPGGLIFIYLSVLWLAGQAIGGRPLLLVSVFLMLAGVSFIGQGLLAELLMRVLLEST</sequence>
<dbReference type="EMBL" id="BARU01034573">
    <property type="protein sequence ID" value="GAH65148.1"/>
    <property type="molecule type" value="Genomic_DNA"/>
</dbReference>
<dbReference type="InterPro" id="IPR001173">
    <property type="entry name" value="Glyco_trans_2-like"/>
</dbReference>
<dbReference type="PANTHER" id="PTHR48090:SF3">
    <property type="entry name" value="UNDECAPRENYL-PHOSPHATE 4-DEOXY-4-FORMAMIDO-L-ARABINOSE TRANSFERASE"/>
    <property type="match status" value="1"/>
</dbReference>
<dbReference type="GO" id="GO:0099621">
    <property type="term" value="F:undecaprenyl-phosphate 4-deoxy-4-formamido-L-arabinose transferase activity"/>
    <property type="evidence" value="ECO:0007669"/>
    <property type="project" value="TreeGrafter"/>
</dbReference>
<dbReference type="GO" id="GO:0005886">
    <property type="term" value="C:plasma membrane"/>
    <property type="evidence" value="ECO:0007669"/>
    <property type="project" value="TreeGrafter"/>
</dbReference>
<accession>X1J5X3</accession>
<dbReference type="InterPro" id="IPR050256">
    <property type="entry name" value="Glycosyltransferase_2"/>
</dbReference>
<comment type="caution">
    <text evidence="10">The sequence shown here is derived from an EMBL/GenBank/DDBJ whole genome shotgun (WGS) entry which is preliminary data.</text>
</comment>
<evidence type="ECO:0000256" key="5">
    <source>
        <dbReference type="ARBA" id="ARBA00022985"/>
    </source>
</evidence>
<evidence type="ECO:0000313" key="10">
    <source>
        <dbReference type="EMBL" id="GAH65148.1"/>
    </source>
</evidence>
<protein>
    <recommendedName>
        <fullName evidence="9">Glycosyltransferase 2-like domain-containing protein</fullName>
    </recommendedName>
</protein>